<organism evidence="1">
    <name type="scientific">Asparagus officinalis</name>
    <name type="common">Garden asparagus</name>
    <dbReference type="NCBI Taxonomy" id="4686"/>
    <lineage>
        <taxon>Eukaryota</taxon>
        <taxon>Viridiplantae</taxon>
        <taxon>Streptophyta</taxon>
        <taxon>Embryophyta</taxon>
        <taxon>Tracheophyta</taxon>
        <taxon>Spermatophyta</taxon>
        <taxon>Magnoliopsida</taxon>
        <taxon>Liliopsida</taxon>
        <taxon>Asparagales</taxon>
        <taxon>Asparagaceae</taxon>
        <taxon>Asparagoideae</taxon>
        <taxon>Asparagus</taxon>
    </lineage>
</organism>
<dbReference type="EMBL" id="AC183434">
    <property type="protein sequence ID" value="ABD63107.1"/>
    <property type="molecule type" value="Genomic_DNA"/>
</dbReference>
<sequence length="52" mass="5232">MQAGIVPSTASTILSDVTGGTLSRVQGEECRDCAISILATGGIYDTEVAVSS</sequence>
<dbReference type="AlphaFoldDB" id="Q2AA75"/>
<reference evidence="1" key="1">
    <citation type="submission" date="2006-03" db="EMBL/GenBank/DDBJ databases">
        <title>Comparative Sequence and Genetic Analyses of Asparagus BACs Reveal No Microsynteny with Onion or Rice.</title>
        <authorList>
            <person name="Jernej J."/>
            <person name="Telgmann A."/>
            <person name="Jung C."/>
            <person name="Cheung F."/>
            <person name="Havey M.J."/>
            <person name="Town C.D."/>
        </authorList>
    </citation>
    <scope>NUCLEOTIDE SEQUENCE</scope>
</reference>
<gene>
    <name evidence="1" type="ORF">18.t00003</name>
</gene>
<name>Q2AA75_ASPOF</name>
<accession>Q2AA75</accession>
<protein>
    <submittedName>
        <fullName evidence="1">Uncharacterized protein</fullName>
    </submittedName>
</protein>
<proteinExistence type="predicted"/>
<evidence type="ECO:0000313" key="1">
    <source>
        <dbReference type="EMBL" id="ABD63107.1"/>
    </source>
</evidence>